<dbReference type="InterPro" id="IPR022742">
    <property type="entry name" value="Hydrolase_4"/>
</dbReference>
<feature type="chain" id="PRO_5026329191" evidence="1">
    <location>
        <begin position="24"/>
        <end position="309"/>
    </location>
</feature>
<dbReference type="EC" id="4.2.99.20" evidence="3"/>
<name>A0A6I8MDG7_9FUSO</name>
<keyword evidence="3" id="KW-0456">Lyase</keyword>
<protein>
    <submittedName>
        <fullName evidence="3">2-succinyl-6-hydroxy-2, 4-cyclohexadiene-1-carboxylate synthase</fullName>
        <ecNumber evidence="3">4.2.99.20</ecNumber>
    </submittedName>
</protein>
<dbReference type="InterPro" id="IPR029058">
    <property type="entry name" value="AB_hydrolase_fold"/>
</dbReference>
<evidence type="ECO:0000313" key="3">
    <source>
        <dbReference type="EMBL" id="VWL85555.1"/>
    </source>
</evidence>
<dbReference type="GO" id="GO:0070205">
    <property type="term" value="F:2-succinyl-6-hydroxy-2,4-cyclohexadiene-1-carboxylate synthase activity"/>
    <property type="evidence" value="ECO:0007669"/>
    <property type="project" value="UniProtKB-EC"/>
</dbReference>
<organism evidence="3 4">
    <name type="scientific">Oceanivirga miroungae</name>
    <dbReference type="NCBI Taxonomy" id="1130046"/>
    <lineage>
        <taxon>Bacteria</taxon>
        <taxon>Fusobacteriati</taxon>
        <taxon>Fusobacteriota</taxon>
        <taxon>Fusobacteriia</taxon>
        <taxon>Fusobacteriales</taxon>
        <taxon>Leptotrichiaceae</taxon>
        <taxon>Oceanivirga</taxon>
    </lineage>
</organism>
<dbReference type="AlphaFoldDB" id="A0A6I8MDG7"/>
<evidence type="ECO:0000313" key="4">
    <source>
        <dbReference type="Proteomes" id="UP000419017"/>
    </source>
</evidence>
<feature type="domain" description="Serine aminopeptidase S33" evidence="2">
    <location>
        <begin position="88"/>
        <end position="190"/>
    </location>
</feature>
<feature type="signal peptide" evidence="1">
    <location>
        <begin position="1"/>
        <end position="23"/>
    </location>
</feature>
<dbReference type="PANTHER" id="PTHR43358">
    <property type="entry name" value="ALPHA/BETA-HYDROLASE"/>
    <property type="match status" value="1"/>
</dbReference>
<evidence type="ECO:0000256" key="1">
    <source>
        <dbReference type="SAM" id="SignalP"/>
    </source>
</evidence>
<keyword evidence="4" id="KW-1185">Reference proteome</keyword>
<dbReference type="Pfam" id="PF12146">
    <property type="entry name" value="Hydrolase_4"/>
    <property type="match status" value="1"/>
</dbReference>
<dbReference type="PANTHER" id="PTHR43358:SF4">
    <property type="entry name" value="ALPHA_BETA HYDROLASE FOLD-1 DOMAIN-CONTAINING PROTEIN"/>
    <property type="match status" value="1"/>
</dbReference>
<accession>A0A6I8MDG7</accession>
<sequence>MKNKKLKILLTTITIILLGSVFAANHLYNVALNVNTKTSVREQDVEKDIEDTKYEENYEWLKKQNVKERKIKSVLNKDIYAYELRNKEANKWIITVHGYSRNGHAMATFIRHFYDLGYNVLFPDLLGHGKSKNDFYTMGSYDSKDLAKWVKLISSENKESKIILFGVSMGAATVLNSLDENLTKNVVAFIEDSGYISLDKLYTYQLKKNYKLSKFPLLNLASTITKIRAGFYFKDVDAKKALEDNKIPGLFLHGEKDTFVPIDNLNEMIKYGNFKKEVHTFKDVKHVKAYFVYEKEYWDIISKFLKKVE</sequence>
<dbReference type="RefSeq" id="WP_156683541.1">
    <property type="nucleotide sequence ID" value="NZ_CABWIB010000001.1"/>
</dbReference>
<dbReference type="EMBL" id="CABWIB010000001">
    <property type="protein sequence ID" value="VWL85555.1"/>
    <property type="molecule type" value="Genomic_DNA"/>
</dbReference>
<keyword evidence="1" id="KW-0732">Signal</keyword>
<evidence type="ECO:0000259" key="2">
    <source>
        <dbReference type="Pfam" id="PF12146"/>
    </source>
</evidence>
<gene>
    <name evidence="3" type="ORF">OMES3154_00841</name>
</gene>
<reference evidence="3 4" key="1">
    <citation type="submission" date="2019-10" db="EMBL/GenBank/DDBJ databases">
        <authorList>
            <person name="Blom J."/>
        </authorList>
    </citation>
    <scope>NUCLEOTIDE SEQUENCE [LARGE SCALE GENOMIC DNA]</scope>
    <source>
        <strain evidence="3 4">ES3154-GLU</strain>
    </source>
</reference>
<dbReference type="Gene3D" id="3.40.50.1820">
    <property type="entry name" value="alpha/beta hydrolase"/>
    <property type="match status" value="1"/>
</dbReference>
<dbReference type="InterPro" id="IPR052920">
    <property type="entry name" value="DNA-binding_regulatory"/>
</dbReference>
<proteinExistence type="predicted"/>
<dbReference type="Proteomes" id="UP000419017">
    <property type="component" value="Unassembled WGS sequence"/>
</dbReference>
<dbReference type="SUPFAM" id="SSF53474">
    <property type="entry name" value="alpha/beta-Hydrolases"/>
    <property type="match status" value="1"/>
</dbReference>